<proteinExistence type="inferred from homology"/>
<dbReference type="PANTHER" id="PTHR36710:SF18">
    <property type="entry name" value="PECTINESTERASE INHIBITOR 5-RELATED"/>
    <property type="match status" value="1"/>
</dbReference>
<evidence type="ECO:0000259" key="5">
    <source>
        <dbReference type="SMART" id="SM00856"/>
    </source>
</evidence>
<dbReference type="SUPFAM" id="SSF101148">
    <property type="entry name" value="Plant invertase/pectin methylesterase inhibitor"/>
    <property type="match status" value="1"/>
</dbReference>
<keyword evidence="7" id="KW-1185">Reference proteome</keyword>
<dbReference type="PANTHER" id="PTHR36710">
    <property type="entry name" value="PECTINESTERASE INHIBITOR-LIKE"/>
    <property type="match status" value="1"/>
</dbReference>
<protein>
    <recommendedName>
        <fullName evidence="5">Pectinesterase inhibitor domain-containing protein</fullName>
    </recommendedName>
</protein>
<dbReference type="OrthoDB" id="841681at2759"/>
<dbReference type="EMBL" id="JAKUCV010005342">
    <property type="protein sequence ID" value="KAJ4831542.1"/>
    <property type="molecule type" value="Genomic_DNA"/>
</dbReference>
<keyword evidence="2" id="KW-1015">Disulfide bond</keyword>
<comment type="similarity">
    <text evidence="3">Belongs to the PMEI family.</text>
</comment>
<dbReference type="Proteomes" id="UP001141552">
    <property type="component" value="Unassembled WGS sequence"/>
</dbReference>
<evidence type="ECO:0000256" key="1">
    <source>
        <dbReference type="ARBA" id="ARBA00022729"/>
    </source>
</evidence>
<evidence type="ECO:0000256" key="3">
    <source>
        <dbReference type="ARBA" id="ARBA00038471"/>
    </source>
</evidence>
<comment type="caution">
    <text evidence="6">The sequence shown here is derived from an EMBL/GenBank/DDBJ whole genome shotgun (WGS) entry which is preliminary data.</text>
</comment>
<dbReference type="InterPro" id="IPR006501">
    <property type="entry name" value="Pectinesterase_inhib_dom"/>
</dbReference>
<name>A0A9Q0J831_9ROSI</name>
<evidence type="ECO:0000313" key="7">
    <source>
        <dbReference type="Proteomes" id="UP001141552"/>
    </source>
</evidence>
<dbReference type="AlphaFoldDB" id="A0A9Q0J831"/>
<dbReference type="SMART" id="SM00856">
    <property type="entry name" value="PMEI"/>
    <property type="match status" value="1"/>
</dbReference>
<keyword evidence="1 4" id="KW-0732">Signal</keyword>
<dbReference type="Pfam" id="PF04043">
    <property type="entry name" value="PMEI"/>
    <property type="match status" value="1"/>
</dbReference>
<evidence type="ECO:0000313" key="6">
    <source>
        <dbReference type="EMBL" id="KAJ4831542.1"/>
    </source>
</evidence>
<reference evidence="6" key="1">
    <citation type="submission" date="2022-02" db="EMBL/GenBank/DDBJ databases">
        <authorList>
            <person name="Henning P.M."/>
            <person name="McCubbin A.G."/>
            <person name="Shore J.S."/>
        </authorList>
    </citation>
    <scope>NUCLEOTIDE SEQUENCE</scope>
    <source>
        <strain evidence="6">F60SS</strain>
        <tissue evidence="6">Leaves</tissue>
    </source>
</reference>
<dbReference type="GO" id="GO:0004857">
    <property type="term" value="F:enzyme inhibitor activity"/>
    <property type="evidence" value="ECO:0007669"/>
    <property type="project" value="InterPro"/>
</dbReference>
<reference evidence="6" key="2">
    <citation type="journal article" date="2023" name="Plants (Basel)">
        <title>Annotation of the Turnera subulata (Passifloraceae) Draft Genome Reveals the S-Locus Evolved after the Divergence of Turneroideae from Passifloroideae in a Stepwise Manner.</title>
        <authorList>
            <person name="Henning P.M."/>
            <person name="Roalson E.H."/>
            <person name="Mir W."/>
            <person name="McCubbin A.G."/>
            <person name="Shore J.S."/>
        </authorList>
    </citation>
    <scope>NUCLEOTIDE SEQUENCE</scope>
    <source>
        <strain evidence="6">F60SS</strain>
    </source>
</reference>
<sequence>MKPISNFFFLCSLALTLAVLPHPILADGASDLVQQVCARTQNRQSCLTTLQSEPDSKTANLDELGVIATKLARALAEQIAERAKEVLLNKTSLGPENEQAVRDCVELYEDAVSQLDSANAALLSHAYSDLSLYLATALADAETCEMGFSKPGLLTEYHTKFSQLCDTASAISRQLDKK</sequence>
<dbReference type="Gene3D" id="1.20.140.40">
    <property type="entry name" value="Invertase/pectin methylesterase inhibitor family protein"/>
    <property type="match status" value="1"/>
</dbReference>
<accession>A0A9Q0J831</accession>
<organism evidence="6 7">
    <name type="scientific">Turnera subulata</name>
    <dbReference type="NCBI Taxonomy" id="218843"/>
    <lineage>
        <taxon>Eukaryota</taxon>
        <taxon>Viridiplantae</taxon>
        <taxon>Streptophyta</taxon>
        <taxon>Embryophyta</taxon>
        <taxon>Tracheophyta</taxon>
        <taxon>Spermatophyta</taxon>
        <taxon>Magnoliopsida</taxon>
        <taxon>eudicotyledons</taxon>
        <taxon>Gunneridae</taxon>
        <taxon>Pentapetalae</taxon>
        <taxon>rosids</taxon>
        <taxon>fabids</taxon>
        <taxon>Malpighiales</taxon>
        <taxon>Passifloraceae</taxon>
        <taxon>Turnera</taxon>
    </lineage>
</organism>
<dbReference type="InterPro" id="IPR035513">
    <property type="entry name" value="Invertase/methylesterase_inhib"/>
</dbReference>
<evidence type="ECO:0000256" key="2">
    <source>
        <dbReference type="ARBA" id="ARBA00023157"/>
    </source>
</evidence>
<feature type="signal peptide" evidence="4">
    <location>
        <begin position="1"/>
        <end position="26"/>
    </location>
</feature>
<feature type="domain" description="Pectinesterase inhibitor" evidence="5">
    <location>
        <begin position="28"/>
        <end position="171"/>
    </location>
</feature>
<evidence type="ECO:0000256" key="4">
    <source>
        <dbReference type="SAM" id="SignalP"/>
    </source>
</evidence>
<feature type="chain" id="PRO_5040426338" description="Pectinesterase inhibitor domain-containing protein" evidence="4">
    <location>
        <begin position="27"/>
        <end position="178"/>
    </location>
</feature>
<gene>
    <name evidence="6" type="ORF">Tsubulata_039874</name>
</gene>
<dbReference type="NCBIfam" id="TIGR01614">
    <property type="entry name" value="PME_inhib"/>
    <property type="match status" value="1"/>
</dbReference>
<dbReference type="InterPro" id="IPR052421">
    <property type="entry name" value="PCW_Enzyme_Inhibitor"/>
</dbReference>